<keyword evidence="2" id="KW-0732">Signal</keyword>
<protein>
    <submittedName>
        <fullName evidence="5">Peptidase</fullName>
    </submittedName>
</protein>
<feature type="chain" id="PRO_5005644097" evidence="2">
    <location>
        <begin position="27"/>
        <end position="655"/>
    </location>
</feature>
<sequence length="655" mass="70972">MSLQPKKYLCLILPVLLFCLFVNASAHQEISKEKNAGGGRFARDSLPPRQYFEDLAIRRYAVVVGISDYKDPGIADLKYADADAQAFYDFLTSPAGGDFQKDQVLLLKNEQATLKNVTLAITNFLKRAKDPDFVVIFMACHGEPEPDRPGNLYLLMHDSEPGSLSATAYHMENVNADMKRYVAAKRLIFFADACHSSGLTGEMTSTRGGANTIHAALSTLRATREGWGIVSASRAREVSVESSQFGGGHGAFTHYLLEGLKGKADAEGNKNGIVTLVEAFDFVEENVKKATHNAQHPDISGNFDNNLPLGFPGTGTGANESAQSSDTPPLGILKIHGAPEGATVFIKGKEVGAAPLDIKLVSGAYPVMIKTRGGRDVSDTVFINPDEITEICAEQFFEQVYFGEDSGASGKTLLAYSTAGGPSQEYPGSGNETGAMPSKSEKPDVTKTDAPLPGSALAVPAEMMHKKTDVQKTKENIDALIKELEIMARQQAGEEKPMPAKKPGEKRPESIAAPHAVPISLKEFCVKMGALPSRHTTVMLRHRIIDALLAQNGLLVVERDLEMQEAILREQRLGGSVLADEMYRIGLGKIQSAQFLLFGEVSQGEKPDQIMVRIEIVDTATTLINTLERTFQREENLGAVAHDIAAKIRAKIMVQ</sequence>
<gene>
    <name evidence="5" type="ORF">BROFUL_01166</name>
</gene>
<feature type="region of interest" description="Disordered" evidence="1">
    <location>
        <begin position="421"/>
        <end position="450"/>
    </location>
</feature>
<dbReference type="Pfam" id="PF00656">
    <property type="entry name" value="Peptidase_C14"/>
    <property type="match status" value="1"/>
</dbReference>
<feature type="signal peptide" evidence="2">
    <location>
        <begin position="1"/>
        <end position="26"/>
    </location>
</feature>
<evidence type="ECO:0000259" key="3">
    <source>
        <dbReference type="Pfam" id="PF00656"/>
    </source>
</evidence>
<evidence type="ECO:0000313" key="5">
    <source>
        <dbReference type="EMBL" id="KKO20091.1"/>
    </source>
</evidence>
<dbReference type="EMBL" id="LAQJ01000126">
    <property type="protein sequence ID" value="KKO20091.1"/>
    <property type="molecule type" value="Genomic_DNA"/>
</dbReference>
<keyword evidence="6" id="KW-1185">Reference proteome</keyword>
<evidence type="ECO:0000313" key="6">
    <source>
        <dbReference type="Proteomes" id="UP000034954"/>
    </source>
</evidence>
<organism evidence="5 6">
    <name type="scientific">Candidatus Brocadia fulgida</name>
    <dbReference type="NCBI Taxonomy" id="380242"/>
    <lineage>
        <taxon>Bacteria</taxon>
        <taxon>Pseudomonadati</taxon>
        <taxon>Planctomycetota</taxon>
        <taxon>Candidatus Brocadiia</taxon>
        <taxon>Candidatus Brocadiales</taxon>
        <taxon>Candidatus Brocadiaceae</taxon>
        <taxon>Candidatus Brocadia</taxon>
    </lineage>
</organism>
<comment type="caution">
    <text evidence="5">The sequence shown here is derived from an EMBL/GenBank/DDBJ whole genome shotgun (WGS) entry which is preliminary data.</text>
</comment>
<evidence type="ECO:0000256" key="2">
    <source>
        <dbReference type="SAM" id="SignalP"/>
    </source>
</evidence>
<dbReference type="GO" id="GO:0006508">
    <property type="term" value="P:proteolysis"/>
    <property type="evidence" value="ECO:0007669"/>
    <property type="project" value="InterPro"/>
</dbReference>
<evidence type="ECO:0000259" key="4">
    <source>
        <dbReference type="Pfam" id="PF08308"/>
    </source>
</evidence>
<dbReference type="Proteomes" id="UP000034954">
    <property type="component" value="Unassembled WGS sequence"/>
</dbReference>
<proteinExistence type="predicted"/>
<feature type="region of interest" description="Disordered" evidence="1">
    <location>
        <begin position="293"/>
        <end position="328"/>
    </location>
</feature>
<dbReference type="GO" id="GO:0004197">
    <property type="term" value="F:cysteine-type endopeptidase activity"/>
    <property type="evidence" value="ECO:0007669"/>
    <property type="project" value="InterPro"/>
</dbReference>
<dbReference type="AlphaFoldDB" id="A0A0M2UYN4"/>
<feature type="domain" description="PEGA" evidence="4">
    <location>
        <begin position="331"/>
        <end position="391"/>
    </location>
</feature>
<dbReference type="Gene3D" id="3.40.50.1460">
    <property type="match status" value="1"/>
</dbReference>
<dbReference type="Gene3D" id="3.40.50.10610">
    <property type="entry name" value="ABC-type transport auxiliary lipoprotein component"/>
    <property type="match status" value="1"/>
</dbReference>
<reference evidence="5 6" key="1">
    <citation type="journal article" date="2013" name="BMC Microbiol.">
        <title>Identification of the type II cytochrome c maturation pathway in anammox bacteria by comparative genomics.</title>
        <authorList>
            <person name="Ferousi C."/>
            <person name="Speth D.R."/>
            <person name="Reimann J."/>
            <person name="Op den Camp H.J."/>
            <person name="Allen J.W."/>
            <person name="Keltjens J.T."/>
            <person name="Jetten M.S."/>
        </authorList>
    </citation>
    <scope>NUCLEOTIDE SEQUENCE [LARGE SCALE GENOMIC DNA]</scope>
    <source>
        <strain evidence="5">RU1</strain>
    </source>
</reference>
<feature type="domain" description="Peptidase C14 caspase" evidence="3">
    <location>
        <begin position="58"/>
        <end position="301"/>
    </location>
</feature>
<dbReference type="Pfam" id="PF08308">
    <property type="entry name" value="PEGA"/>
    <property type="match status" value="1"/>
</dbReference>
<feature type="compositionally biased region" description="Polar residues" evidence="1">
    <location>
        <begin position="317"/>
        <end position="327"/>
    </location>
</feature>
<name>A0A0M2UYN4_9BACT</name>
<dbReference type="InterPro" id="IPR013229">
    <property type="entry name" value="PEGA"/>
</dbReference>
<accession>A0A0M2UYN4</accession>
<evidence type="ECO:0000256" key="1">
    <source>
        <dbReference type="SAM" id="MobiDB-lite"/>
    </source>
</evidence>
<dbReference type="InterPro" id="IPR011600">
    <property type="entry name" value="Pept_C14_caspase"/>
</dbReference>